<sequence length="502" mass="57905">MIEIIREENWDDTKEKKLPKDIRQIGRPDVGERIYIEDEVYRYLHPYESCCEKLVYVLLGRFENYSGRQCTFVEAAIQLEHLEFDAEIPRWSDHEWAYIYKRLKDEYDSMVIVGWALDHRGCLPNMTKQIEQFHQTHFGGVHQTLFLMDTLEKEETFFSIRNGHLYRREGFYIYYDRHAAVKLKKMEHREEKTEEVNLPETDEVTFMQPDEPVYDIKEKEDTNDIDILEEELYMEESMQPDEPGLQPHPERKRQGRYRKQLEEAEKTEEAKIPAYSSLVLAVVVLTLGFTAYQNHKKMNEMENTLAQMNQVHIVTEMPETEKTADSGIVVENIAGNIEKQTETKQADEHSTQTEAEQLQINGTQAAEASAPDETAGIQAGTELSGMTDTEETAETSGTADAQKTMESQETESMQNREGEQKAEADTDETNSNKENVKETAAQPDEAQTYLKQGYYVVRQGDNLAAICRKIYQTTAMMDKVCEANGIDDPDAIYAGQYLTLPN</sequence>
<dbReference type="STRING" id="166486.ERS852572_03837"/>
<feature type="region of interest" description="Disordered" evidence="1">
    <location>
        <begin position="235"/>
        <end position="268"/>
    </location>
</feature>
<feature type="compositionally biased region" description="Basic and acidic residues" evidence="1">
    <location>
        <begin position="341"/>
        <end position="351"/>
    </location>
</feature>
<dbReference type="InterPro" id="IPR036779">
    <property type="entry name" value="LysM_dom_sf"/>
</dbReference>
<dbReference type="Gene3D" id="3.10.350.10">
    <property type="entry name" value="LysM domain"/>
    <property type="match status" value="1"/>
</dbReference>
<accession>A0A173VY12</accession>
<dbReference type="AlphaFoldDB" id="A0A173VY12"/>
<feature type="domain" description="LysM" evidence="2">
    <location>
        <begin position="453"/>
        <end position="500"/>
    </location>
</feature>
<dbReference type="CDD" id="cd00118">
    <property type="entry name" value="LysM"/>
    <property type="match status" value="1"/>
</dbReference>
<dbReference type="EMBL" id="CYXZ01000054">
    <property type="protein sequence ID" value="CUN32162.1"/>
    <property type="molecule type" value="Genomic_DNA"/>
</dbReference>
<gene>
    <name evidence="3" type="ORF">ERS852572_03837</name>
</gene>
<reference evidence="3 4" key="1">
    <citation type="submission" date="2015-09" db="EMBL/GenBank/DDBJ databases">
        <authorList>
            <consortium name="Pathogen Informatics"/>
        </authorList>
    </citation>
    <scope>NUCLEOTIDE SEQUENCE [LARGE SCALE GENOMIC DNA]</scope>
    <source>
        <strain evidence="3 4">2789STDY5834960</strain>
    </source>
</reference>
<dbReference type="SUPFAM" id="SSF54106">
    <property type="entry name" value="LysM domain"/>
    <property type="match status" value="1"/>
</dbReference>
<dbReference type="Pfam" id="PF01476">
    <property type="entry name" value="LysM"/>
    <property type="match status" value="1"/>
</dbReference>
<organism evidence="3 4">
    <name type="scientific">Roseburia intestinalis</name>
    <dbReference type="NCBI Taxonomy" id="166486"/>
    <lineage>
        <taxon>Bacteria</taxon>
        <taxon>Bacillati</taxon>
        <taxon>Bacillota</taxon>
        <taxon>Clostridia</taxon>
        <taxon>Lachnospirales</taxon>
        <taxon>Lachnospiraceae</taxon>
        <taxon>Roseburia</taxon>
    </lineage>
</organism>
<protein>
    <submittedName>
        <fullName evidence="3">LysM domain/BON superfamily protein</fullName>
    </submittedName>
</protein>
<feature type="compositionally biased region" description="Polar residues" evidence="1">
    <location>
        <begin position="352"/>
        <end position="366"/>
    </location>
</feature>
<evidence type="ECO:0000256" key="1">
    <source>
        <dbReference type="SAM" id="MobiDB-lite"/>
    </source>
</evidence>
<name>A0A173VY12_9FIRM</name>
<feature type="region of interest" description="Disordered" evidence="1">
    <location>
        <begin position="341"/>
        <end position="444"/>
    </location>
</feature>
<feature type="compositionally biased region" description="Basic and acidic residues" evidence="1">
    <location>
        <begin position="259"/>
        <end position="268"/>
    </location>
</feature>
<dbReference type="PaxDb" id="166486-ERS852572_03837"/>
<proteinExistence type="predicted"/>
<evidence type="ECO:0000259" key="2">
    <source>
        <dbReference type="PROSITE" id="PS51782"/>
    </source>
</evidence>
<dbReference type="SMART" id="SM00257">
    <property type="entry name" value="LysM"/>
    <property type="match status" value="1"/>
</dbReference>
<dbReference type="OrthoDB" id="3292458at2"/>
<feature type="compositionally biased region" description="Basic and acidic residues" evidence="1">
    <location>
        <begin position="414"/>
        <end position="437"/>
    </location>
</feature>
<dbReference type="Proteomes" id="UP000095350">
    <property type="component" value="Unassembled WGS sequence"/>
</dbReference>
<feature type="compositionally biased region" description="Polar residues" evidence="1">
    <location>
        <begin position="394"/>
        <end position="413"/>
    </location>
</feature>
<dbReference type="RefSeq" id="WP_055196112.1">
    <property type="nucleotide sequence ID" value="NZ_CABIYH010000054.1"/>
</dbReference>
<evidence type="ECO:0000313" key="4">
    <source>
        <dbReference type="Proteomes" id="UP000095350"/>
    </source>
</evidence>
<evidence type="ECO:0000313" key="3">
    <source>
        <dbReference type="EMBL" id="CUN32162.1"/>
    </source>
</evidence>
<dbReference type="PROSITE" id="PS51782">
    <property type="entry name" value="LYSM"/>
    <property type="match status" value="1"/>
</dbReference>
<dbReference type="InterPro" id="IPR018392">
    <property type="entry name" value="LysM"/>
</dbReference>